<gene>
    <name evidence="1" type="ORF">BZG02_05985</name>
</gene>
<organism evidence="1 2">
    <name type="scientific">Labilibaculum filiforme</name>
    <dbReference type="NCBI Taxonomy" id="1940526"/>
    <lineage>
        <taxon>Bacteria</taxon>
        <taxon>Pseudomonadati</taxon>
        <taxon>Bacteroidota</taxon>
        <taxon>Bacteroidia</taxon>
        <taxon>Marinilabiliales</taxon>
        <taxon>Marinifilaceae</taxon>
        <taxon>Labilibaculum</taxon>
    </lineage>
</organism>
<reference evidence="1 2" key="1">
    <citation type="journal article" date="2017" name="Front. Microbiol.">
        <title>Labilibaculum manganireducens gen. nov., sp. nov. and Labilibaculum filiforme sp. nov., Novel Bacteroidetes Isolated from Subsurface Sediments of the Baltic Sea.</title>
        <authorList>
            <person name="Vandieken V."/>
            <person name="Marshall I.P."/>
            <person name="Niemann H."/>
            <person name="Engelen B."/>
            <person name="Cypionka H."/>
        </authorList>
    </citation>
    <scope>NUCLEOTIDE SEQUENCE [LARGE SCALE GENOMIC DNA]</scope>
    <source>
        <strain evidence="1 2">59.16B</strain>
    </source>
</reference>
<proteinExistence type="predicted"/>
<sequence>MGSITINIEDYISARAYWSAKNGITYCRELILVPKMPLHFVESLFEQQKVNFQTARGHSSTKNAFTYCRELI</sequence>
<name>A0A2N3I224_9BACT</name>
<protein>
    <submittedName>
        <fullName evidence="1">Uncharacterized protein</fullName>
    </submittedName>
</protein>
<accession>A0A2N3I224</accession>
<dbReference type="EMBL" id="MVDD01000003">
    <property type="protein sequence ID" value="PKQ64366.1"/>
    <property type="molecule type" value="Genomic_DNA"/>
</dbReference>
<comment type="caution">
    <text evidence="1">The sequence shown here is derived from an EMBL/GenBank/DDBJ whole genome shotgun (WGS) entry which is preliminary data.</text>
</comment>
<dbReference type="Proteomes" id="UP000233535">
    <property type="component" value="Unassembled WGS sequence"/>
</dbReference>
<evidence type="ECO:0000313" key="2">
    <source>
        <dbReference type="Proteomes" id="UP000233535"/>
    </source>
</evidence>
<keyword evidence="2" id="KW-1185">Reference proteome</keyword>
<evidence type="ECO:0000313" key="1">
    <source>
        <dbReference type="EMBL" id="PKQ64366.1"/>
    </source>
</evidence>
<dbReference type="AlphaFoldDB" id="A0A2N3I224"/>